<comment type="similarity">
    <text evidence="3">Belongs to the HTP reductase family.</text>
</comment>
<evidence type="ECO:0000256" key="8">
    <source>
        <dbReference type="ARBA" id="ARBA00023002"/>
    </source>
</evidence>
<sequence length="357" mass="39486">MSSDQGSSSSEDTTSSSDEWSSSSEETVAPKFISKSKSNAKSNSIDENEQNQEPNARQRKALLSHLDSNQSKIEEQDESESIDAVDDTDDLDPELDLVELGTVVAMSLSPLPESIVPFLSKYLPVPKDKKVFLTLTYAQSIDSRIAAQAGVQTKLSHSETKTMTHYLRSKHDAILVGVNTVVVDDAKLNCRYGSKSEIRPIILDPRKRWRYAKSQLRKVCEMGQGLAPFIIIDDKIDINLDDEDAKTLELQGGKYIQLPLLMSSSLANNSWRLILDKLYKLGIKSIMVEGGATVINSLLSDFGDLIDCLIITIAPVFLGKKGVEVSPSHITNLQDINWWTGVQDSVMCARIKHLEGK</sequence>
<gene>
    <name evidence="15" type="ORF">KGF56_004196</name>
</gene>
<evidence type="ECO:0000256" key="10">
    <source>
        <dbReference type="ARBA" id="ARBA00031630"/>
    </source>
</evidence>
<dbReference type="EC" id="1.1.1.302" evidence="4"/>
<keyword evidence="7" id="KW-0521">NADP</keyword>
<evidence type="ECO:0000313" key="15">
    <source>
        <dbReference type="EMBL" id="KAI3402944.2"/>
    </source>
</evidence>
<feature type="domain" description="Bacterial bifunctional deaminase-reductase C-terminal" evidence="14">
    <location>
        <begin position="132"/>
        <end position="343"/>
    </location>
</feature>
<evidence type="ECO:0000256" key="7">
    <source>
        <dbReference type="ARBA" id="ARBA00022857"/>
    </source>
</evidence>
<dbReference type="Proteomes" id="UP001202479">
    <property type="component" value="Unassembled WGS sequence"/>
</dbReference>
<dbReference type="InterPro" id="IPR002734">
    <property type="entry name" value="RibDG_C"/>
</dbReference>
<dbReference type="EMBL" id="JAHUZD010000139">
    <property type="protein sequence ID" value="KAI3402944.2"/>
    <property type="molecule type" value="Genomic_DNA"/>
</dbReference>
<comment type="function">
    <text evidence="1">Catalyzes an early step in riboflavin biosynthesis, the NADPH-dependent reduction of the ribose side chain of 2,5-diamino-6-ribosylamino-4(3H)-pyrimidinone 5'-phosphate, yielding 2,5-diamino-6-ribitylamino-4(3H)-pyrimidinone 5'-phosphate.</text>
</comment>
<evidence type="ECO:0000259" key="14">
    <source>
        <dbReference type="Pfam" id="PF01872"/>
    </source>
</evidence>
<evidence type="ECO:0000256" key="4">
    <source>
        <dbReference type="ARBA" id="ARBA00012851"/>
    </source>
</evidence>
<accession>A0AAI9SUI8</accession>
<evidence type="ECO:0000313" key="16">
    <source>
        <dbReference type="Proteomes" id="UP001202479"/>
    </source>
</evidence>
<name>A0AAI9SUI8_9ASCO</name>
<keyword evidence="16" id="KW-1185">Reference proteome</keyword>
<comment type="catalytic activity">
    <reaction evidence="12">
        <text>2,5-diamino-6-(1-D-ribitylamino)pyrimidin-4(3H)-one 5'-phosphate + NADP(+) = 2,5-diamino-6-(1-D-ribosylamino)pyrimidin-4(3H)-one 5'-phosphate + NADPH + H(+)</text>
        <dbReference type="Rhea" id="RHEA:27278"/>
        <dbReference type="ChEBI" id="CHEBI:15378"/>
        <dbReference type="ChEBI" id="CHEBI:57783"/>
        <dbReference type="ChEBI" id="CHEBI:58349"/>
        <dbReference type="ChEBI" id="CHEBI:58890"/>
        <dbReference type="ChEBI" id="CHEBI:59545"/>
        <dbReference type="EC" id="1.1.1.302"/>
    </reaction>
</comment>
<proteinExistence type="inferred from homology"/>
<keyword evidence="6" id="KW-0686">Riboflavin biosynthesis</keyword>
<comment type="pathway">
    <text evidence="2">Cofactor biosynthesis; riboflavin biosynthesis.</text>
</comment>
<comment type="caution">
    <text evidence="15">The sequence shown here is derived from an EMBL/GenBank/DDBJ whole genome shotgun (WGS) entry which is preliminary data.</text>
</comment>
<dbReference type="GO" id="GO:0008703">
    <property type="term" value="F:5-amino-6-(5-phosphoribosylamino)uracil reductase activity"/>
    <property type="evidence" value="ECO:0007669"/>
    <property type="project" value="InterPro"/>
</dbReference>
<evidence type="ECO:0000256" key="5">
    <source>
        <dbReference type="ARBA" id="ARBA00015035"/>
    </source>
</evidence>
<feature type="region of interest" description="Disordered" evidence="13">
    <location>
        <begin position="1"/>
        <end position="89"/>
    </location>
</feature>
<dbReference type="InterPro" id="IPR024072">
    <property type="entry name" value="DHFR-like_dom_sf"/>
</dbReference>
<evidence type="ECO:0000256" key="11">
    <source>
        <dbReference type="ARBA" id="ARBA00047550"/>
    </source>
</evidence>
<evidence type="ECO:0000256" key="3">
    <source>
        <dbReference type="ARBA" id="ARBA00009723"/>
    </source>
</evidence>
<protein>
    <recommendedName>
        <fullName evidence="5">2,5-diamino-6-ribosylamino-4(3H)-pyrimidinone 5'-phosphate reductase</fullName>
        <ecNumber evidence="4">1.1.1.302</ecNumber>
    </recommendedName>
    <alternativeName>
        <fullName evidence="10">2,5-diamino-6-(5-phospho-D-ribosylamino)pyrimidin-4(3H)-one reductase</fullName>
    </alternativeName>
    <alternativeName>
        <fullName evidence="9">2,5-diamino-6-ribitylamino-4(3H)-pyrimidinone 5'-phosphate synthase</fullName>
    </alternativeName>
</protein>
<dbReference type="Pfam" id="PF01872">
    <property type="entry name" value="RibD_C"/>
    <property type="match status" value="1"/>
</dbReference>
<reference evidence="15" key="1">
    <citation type="journal article" date="2022" name="DNA Res.">
        <title>Genome analysis of five recently described species of the CUG-Ser clade uncovers Candida theae as a new hybrid lineage with pathogenic potential in the Candida parapsilosis species complex.</title>
        <authorList>
            <person name="Mixao V."/>
            <person name="Del Olmo V."/>
            <person name="Hegedusova E."/>
            <person name="Saus E."/>
            <person name="Pryszcz L."/>
            <person name="Cillingova A."/>
            <person name="Nosek J."/>
            <person name="Gabaldon T."/>
        </authorList>
    </citation>
    <scope>NUCLEOTIDE SEQUENCE</scope>
    <source>
        <strain evidence="15">CBS 10844</strain>
    </source>
</reference>
<organism evidence="15 16">
    <name type="scientific">Candida oxycetoniae</name>
    <dbReference type="NCBI Taxonomy" id="497107"/>
    <lineage>
        <taxon>Eukaryota</taxon>
        <taxon>Fungi</taxon>
        <taxon>Dikarya</taxon>
        <taxon>Ascomycota</taxon>
        <taxon>Saccharomycotina</taxon>
        <taxon>Pichiomycetes</taxon>
        <taxon>Debaryomycetaceae</taxon>
        <taxon>Candida/Lodderomyces clade</taxon>
        <taxon>Candida</taxon>
    </lineage>
</organism>
<evidence type="ECO:0000256" key="9">
    <source>
        <dbReference type="ARBA" id="ARBA00030073"/>
    </source>
</evidence>
<evidence type="ECO:0000256" key="2">
    <source>
        <dbReference type="ARBA" id="ARBA00005104"/>
    </source>
</evidence>
<evidence type="ECO:0000256" key="12">
    <source>
        <dbReference type="ARBA" id="ARBA00049020"/>
    </source>
</evidence>
<dbReference type="SUPFAM" id="SSF53597">
    <property type="entry name" value="Dihydrofolate reductase-like"/>
    <property type="match status" value="1"/>
</dbReference>
<dbReference type="InterPro" id="IPR050765">
    <property type="entry name" value="Riboflavin_Biosynth_HTPR"/>
</dbReference>
<evidence type="ECO:0000256" key="1">
    <source>
        <dbReference type="ARBA" id="ARBA00003555"/>
    </source>
</evidence>
<evidence type="ECO:0000256" key="6">
    <source>
        <dbReference type="ARBA" id="ARBA00022619"/>
    </source>
</evidence>
<feature type="compositionally biased region" description="Low complexity" evidence="13">
    <location>
        <begin position="1"/>
        <end position="27"/>
    </location>
</feature>
<evidence type="ECO:0000256" key="13">
    <source>
        <dbReference type="SAM" id="MobiDB-lite"/>
    </source>
</evidence>
<dbReference type="GO" id="GO:0009231">
    <property type="term" value="P:riboflavin biosynthetic process"/>
    <property type="evidence" value="ECO:0007669"/>
    <property type="project" value="UniProtKB-KW"/>
</dbReference>
<dbReference type="PANTHER" id="PTHR38011">
    <property type="entry name" value="DIHYDROFOLATE REDUCTASE FAMILY PROTEIN (AFU_ORTHOLOGUE AFUA_8G06820)"/>
    <property type="match status" value="1"/>
</dbReference>
<feature type="compositionally biased region" description="Acidic residues" evidence="13">
    <location>
        <begin position="75"/>
        <end position="89"/>
    </location>
</feature>
<dbReference type="PANTHER" id="PTHR38011:SF7">
    <property type="entry name" value="2,5-DIAMINO-6-RIBOSYLAMINO-4(3H)-PYRIMIDINONE 5'-PHOSPHATE REDUCTASE"/>
    <property type="match status" value="1"/>
</dbReference>
<dbReference type="AlphaFoldDB" id="A0AAI9SUI8"/>
<dbReference type="GeneID" id="73381811"/>
<keyword evidence="8" id="KW-0560">Oxidoreductase</keyword>
<comment type="catalytic activity">
    <reaction evidence="11">
        <text>2,5-diamino-6-(1-D-ribitylamino)pyrimidin-4(3H)-one 5'-phosphate + NAD(+) = 2,5-diamino-6-(1-D-ribosylamino)pyrimidin-4(3H)-one 5'-phosphate + NADH + H(+)</text>
        <dbReference type="Rhea" id="RHEA:27274"/>
        <dbReference type="ChEBI" id="CHEBI:15378"/>
        <dbReference type="ChEBI" id="CHEBI:57540"/>
        <dbReference type="ChEBI" id="CHEBI:57945"/>
        <dbReference type="ChEBI" id="CHEBI:58890"/>
        <dbReference type="ChEBI" id="CHEBI:59545"/>
        <dbReference type="EC" id="1.1.1.302"/>
    </reaction>
</comment>
<dbReference type="RefSeq" id="XP_049178691.1">
    <property type="nucleotide sequence ID" value="XM_049325611.1"/>
</dbReference>
<dbReference type="Gene3D" id="3.40.430.10">
    <property type="entry name" value="Dihydrofolate Reductase, subunit A"/>
    <property type="match status" value="1"/>
</dbReference>